<evidence type="ECO:0000313" key="6">
    <source>
        <dbReference type="EMBL" id="SEJ91846.1"/>
    </source>
</evidence>
<keyword evidence="2" id="KW-0805">Transcription regulation</keyword>
<evidence type="ECO:0000259" key="5">
    <source>
        <dbReference type="PROSITE" id="PS50931"/>
    </source>
</evidence>
<dbReference type="GO" id="GO:0003700">
    <property type="term" value="F:DNA-binding transcription factor activity"/>
    <property type="evidence" value="ECO:0007669"/>
    <property type="project" value="InterPro"/>
</dbReference>
<dbReference type="RefSeq" id="WP_090870281.1">
    <property type="nucleotide sequence ID" value="NZ_FNYE01000023.1"/>
</dbReference>
<comment type="similarity">
    <text evidence="1">Belongs to the LysR transcriptional regulatory family.</text>
</comment>
<dbReference type="PRINTS" id="PR00039">
    <property type="entry name" value="HTHLYSR"/>
</dbReference>
<dbReference type="Proteomes" id="UP000198866">
    <property type="component" value="Unassembled WGS sequence"/>
</dbReference>
<accession>A0A1H7CQU9</accession>
<dbReference type="PANTHER" id="PTHR30118">
    <property type="entry name" value="HTH-TYPE TRANSCRIPTIONAL REGULATOR LEUO-RELATED"/>
    <property type="match status" value="1"/>
</dbReference>
<dbReference type="STRING" id="667676.SAMN05192539_102394"/>
<dbReference type="PANTHER" id="PTHR30118:SF15">
    <property type="entry name" value="TRANSCRIPTIONAL REGULATORY PROTEIN"/>
    <property type="match status" value="1"/>
</dbReference>
<dbReference type="InterPro" id="IPR036390">
    <property type="entry name" value="WH_DNA-bd_sf"/>
</dbReference>
<dbReference type="PROSITE" id="PS50931">
    <property type="entry name" value="HTH_LYSR"/>
    <property type="match status" value="1"/>
</dbReference>
<reference evidence="7" key="1">
    <citation type="submission" date="2016-10" db="EMBL/GenBank/DDBJ databases">
        <authorList>
            <person name="Varghese N."/>
            <person name="Submissions S."/>
        </authorList>
    </citation>
    <scope>NUCLEOTIDE SEQUENCE [LARGE SCALE GENOMIC DNA]</scope>
    <source>
        <strain evidence="7">LMG 26031</strain>
    </source>
</reference>
<keyword evidence="3 6" id="KW-0238">DNA-binding</keyword>
<dbReference type="Gene3D" id="1.10.10.10">
    <property type="entry name" value="Winged helix-like DNA-binding domain superfamily/Winged helix DNA-binding domain"/>
    <property type="match status" value="1"/>
</dbReference>
<evidence type="ECO:0000256" key="4">
    <source>
        <dbReference type="ARBA" id="ARBA00023163"/>
    </source>
</evidence>
<dbReference type="SUPFAM" id="SSF53850">
    <property type="entry name" value="Periplasmic binding protein-like II"/>
    <property type="match status" value="1"/>
</dbReference>
<dbReference type="Pfam" id="PF03466">
    <property type="entry name" value="LysR_substrate"/>
    <property type="match status" value="1"/>
</dbReference>
<dbReference type="SUPFAM" id="SSF46785">
    <property type="entry name" value="Winged helix' DNA-binding domain"/>
    <property type="match status" value="1"/>
</dbReference>
<evidence type="ECO:0000256" key="2">
    <source>
        <dbReference type="ARBA" id="ARBA00023015"/>
    </source>
</evidence>
<dbReference type="Pfam" id="PF00126">
    <property type="entry name" value="HTH_1"/>
    <property type="match status" value="1"/>
</dbReference>
<dbReference type="InterPro" id="IPR036388">
    <property type="entry name" value="WH-like_DNA-bd_sf"/>
</dbReference>
<dbReference type="OrthoDB" id="5495633at2"/>
<dbReference type="EMBL" id="FNYE01000023">
    <property type="protein sequence ID" value="SEJ91846.1"/>
    <property type="molecule type" value="Genomic_DNA"/>
</dbReference>
<keyword evidence="4" id="KW-0804">Transcription</keyword>
<sequence length="318" mass="35658">MTNRSISTSLRNTDLNLLLVFDALFRSRSTTRAADELHLTQPAVSNALKRLRTLFDDELFVSTREGMLPTTRATEIATLVSEGLGSFRLALQAHRPFEPAAATRTFHLYVSDLAQAIFLPPLAEKVHRAAPGVRIVTVDPPLYDAQQMMTRGEIDLAIGMFSGLDSEFHQQRLFEENYVALFRSDHPFIEGSLTAAQFLDADHLIYTPTAGSHAKFEGALEAIFKQHGKTRSVAMQVAHSVSLDRIVAASNMVACIPSRLAHTLSGQEDVRSCPLPFDIQPMDIVQLWHAQFHRDDGHRWLRTLVYELFHDERRGISP</sequence>
<dbReference type="InterPro" id="IPR000847">
    <property type="entry name" value="LysR_HTH_N"/>
</dbReference>
<dbReference type="InterPro" id="IPR005119">
    <property type="entry name" value="LysR_subst-bd"/>
</dbReference>
<protein>
    <submittedName>
        <fullName evidence="6">DNA-binding transcriptional regulator, LysR family</fullName>
    </submittedName>
</protein>
<gene>
    <name evidence="6" type="ORF">SAMN05192539_102394</name>
</gene>
<feature type="domain" description="HTH lysR-type" evidence="5">
    <location>
        <begin position="13"/>
        <end position="70"/>
    </location>
</feature>
<dbReference type="Gene3D" id="3.40.190.10">
    <property type="entry name" value="Periplasmic binding protein-like II"/>
    <property type="match status" value="2"/>
</dbReference>
<evidence type="ECO:0000256" key="1">
    <source>
        <dbReference type="ARBA" id="ARBA00009437"/>
    </source>
</evidence>
<dbReference type="AlphaFoldDB" id="A0A1H7CQU9"/>
<dbReference type="InterPro" id="IPR050389">
    <property type="entry name" value="LysR-type_TF"/>
</dbReference>
<evidence type="ECO:0000256" key="3">
    <source>
        <dbReference type="ARBA" id="ARBA00023125"/>
    </source>
</evidence>
<keyword evidence="7" id="KW-1185">Reference proteome</keyword>
<organism evidence="6 7">
    <name type="scientific">Paraburkholderia diazotrophica</name>
    <dbReference type="NCBI Taxonomy" id="667676"/>
    <lineage>
        <taxon>Bacteria</taxon>
        <taxon>Pseudomonadati</taxon>
        <taxon>Pseudomonadota</taxon>
        <taxon>Betaproteobacteria</taxon>
        <taxon>Burkholderiales</taxon>
        <taxon>Burkholderiaceae</taxon>
        <taxon>Paraburkholderia</taxon>
    </lineage>
</organism>
<proteinExistence type="inferred from homology"/>
<dbReference type="GO" id="GO:0003677">
    <property type="term" value="F:DNA binding"/>
    <property type="evidence" value="ECO:0007669"/>
    <property type="project" value="UniProtKB-KW"/>
</dbReference>
<evidence type="ECO:0000313" key="7">
    <source>
        <dbReference type="Proteomes" id="UP000198866"/>
    </source>
</evidence>
<name>A0A1H7CQU9_9BURK</name>
<dbReference type="CDD" id="cd08459">
    <property type="entry name" value="PBP2_DntR_NahR_LinR_like"/>
    <property type="match status" value="1"/>
</dbReference>